<dbReference type="PANTHER" id="PTHR10283">
    <property type="entry name" value="SOLUTE CARRIER FAMILY 13 MEMBER"/>
    <property type="match status" value="1"/>
</dbReference>
<sequence length="167" mass="17750">MPWEIAILVGGGFALADGCEESKLSAWIGSKLTPLGSLPIWSIILISSLIVTTITEVASNPATITIFLPILAPLAEAIHVNPLYILIPSTLCTSFAFLLPVANPPNAIVFSYGHLKVIDMVKAGLGINIIGVAVVMLAIMTWAQPMFNLQTYPAWAPFPSATNISVH</sequence>
<dbReference type="OrthoDB" id="6493944at2759"/>
<organism evidence="9 10">
    <name type="scientific">Thamnophis sirtalis</name>
    <dbReference type="NCBI Taxonomy" id="35019"/>
    <lineage>
        <taxon>Eukaryota</taxon>
        <taxon>Metazoa</taxon>
        <taxon>Chordata</taxon>
        <taxon>Craniata</taxon>
        <taxon>Vertebrata</taxon>
        <taxon>Euteleostomi</taxon>
        <taxon>Lepidosauria</taxon>
        <taxon>Squamata</taxon>
        <taxon>Bifurcata</taxon>
        <taxon>Unidentata</taxon>
        <taxon>Episquamata</taxon>
        <taxon>Toxicofera</taxon>
        <taxon>Serpentes</taxon>
        <taxon>Colubroidea</taxon>
        <taxon>Colubridae</taxon>
        <taxon>Natricinae</taxon>
        <taxon>Thamnophis</taxon>
    </lineage>
</organism>
<evidence type="ECO:0000256" key="3">
    <source>
        <dbReference type="ARBA" id="ARBA00022448"/>
    </source>
</evidence>
<keyword evidence="4 8" id="KW-0812">Transmembrane</keyword>
<keyword evidence="5 8" id="KW-1133">Transmembrane helix</keyword>
<dbReference type="InterPro" id="IPR001898">
    <property type="entry name" value="SLC13A/DASS"/>
</dbReference>
<accession>A0A6I9YXY9</accession>
<evidence type="ECO:0000256" key="2">
    <source>
        <dbReference type="ARBA" id="ARBA00006772"/>
    </source>
</evidence>
<evidence type="ECO:0000256" key="6">
    <source>
        <dbReference type="ARBA" id="ARBA00023136"/>
    </source>
</evidence>
<evidence type="ECO:0000256" key="5">
    <source>
        <dbReference type="ARBA" id="ARBA00022989"/>
    </source>
</evidence>
<keyword evidence="7" id="KW-0739">Sodium transport</keyword>
<dbReference type="Pfam" id="PF00939">
    <property type="entry name" value="Na_sulph_symp"/>
    <property type="match status" value="1"/>
</dbReference>
<evidence type="ECO:0000313" key="10">
    <source>
        <dbReference type="RefSeq" id="XP_013929167.1"/>
    </source>
</evidence>
<keyword evidence="9" id="KW-1185">Reference proteome</keyword>
<evidence type="ECO:0000313" key="9">
    <source>
        <dbReference type="Proteomes" id="UP000504617"/>
    </source>
</evidence>
<dbReference type="GO" id="GO:0015382">
    <property type="term" value="F:sodium:sulfate symporter activity"/>
    <property type="evidence" value="ECO:0007669"/>
    <property type="project" value="TreeGrafter"/>
</dbReference>
<dbReference type="AlphaFoldDB" id="A0A6I9YXY9"/>
<comment type="subcellular location">
    <subcellularLocation>
        <location evidence="1">Membrane</location>
        <topology evidence="1">Multi-pass membrane protein</topology>
    </subcellularLocation>
</comment>
<dbReference type="PROSITE" id="PS01271">
    <property type="entry name" value="NA_SULFATE"/>
    <property type="match status" value="1"/>
</dbReference>
<feature type="transmembrane region" description="Helical" evidence="8">
    <location>
        <begin position="123"/>
        <end position="143"/>
    </location>
</feature>
<name>A0A6I9YXY9_9SAUR</name>
<evidence type="ECO:0000256" key="8">
    <source>
        <dbReference type="SAM" id="Phobius"/>
    </source>
</evidence>
<evidence type="ECO:0000256" key="4">
    <source>
        <dbReference type="ARBA" id="ARBA00022692"/>
    </source>
</evidence>
<keyword evidence="3" id="KW-0813">Transport</keyword>
<dbReference type="RefSeq" id="XP_013929167.1">
    <property type="nucleotide sequence ID" value="XM_014073692.1"/>
</dbReference>
<comment type="similarity">
    <text evidence="2">Belongs to the SLC13A/DASS transporter (TC 2.A.47) family. NADC subfamily.</text>
</comment>
<evidence type="ECO:0000256" key="1">
    <source>
        <dbReference type="ARBA" id="ARBA00004141"/>
    </source>
</evidence>
<reference evidence="10" key="1">
    <citation type="submission" date="2025-08" db="UniProtKB">
        <authorList>
            <consortium name="RefSeq"/>
        </authorList>
    </citation>
    <scope>IDENTIFICATION</scope>
    <source>
        <tissue evidence="10">Skeletal muscle</tissue>
    </source>
</reference>
<protein>
    <submittedName>
        <fullName evidence="10">Solute carrier family 13 member 1-like</fullName>
    </submittedName>
</protein>
<keyword evidence="7" id="KW-0915">Sodium</keyword>
<feature type="transmembrane region" description="Helical" evidence="8">
    <location>
        <begin position="40"/>
        <end position="71"/>
    </location>
</feature>
<keyword evidence="7" id="KW-0406">Ion transport</keyword>
<dbReference type="GeneID" id="106554944"/>
<proteinExistence type="inferred from homology"/>
<dbReference type="GO" id="GO:0005886">
    <property type="term" value="C:plasma membrane"/>
    <property type="evidence" value="ECO:0007669"/>
    <property type="project" value="TreeGrafter"/>
</dbReference>
<gene>
    <name evidence="10" type="primary">LOC106554944</name>
</gene>
<dbReference type="PANTHER" id="PTHR10283:SF65">
    <property type="entry name" value="SOLUTE CARRIER FAMILY 13 MEMBER 1"/>
    <property type="match status" value="1"/>
</dbReference>
<dbReference type="Proteomes" id="UP000504617">
    <property type="component" value="Unplaced"/>
</dbReference>
<dbReference type="KEGG" id="tsr:106554944"/>
<feature type="transmembrane region" description="Helical" evidence="8">
    <location>
        <begin position="83"/>
        <end position="103"/>
    </location>
</feature>
<evidence type="ECO:0000256" key="7">
    <source>
        <dbReference type="ARBA" id="ARBA00023201"/>
    </source>
</evidence>
<keyword evidence="6 8" id="KW-0472">Membrane</keyword>
<dbReference type="InterPro" id="IPR031312">
    <property type="entry name" value="Na/sul_symport_CS"/>
</dbReference>